<evidence type="ECO:0000313" key="3">
    <source>
        <dbReference type="EMBL" id="MFC5278719.1"/>
    </source>
</evidence>
<evidence type="ECO:0000256" key="2">
    <source>
        <dbReference type="SAM" id="Phobius"/>
    </source>
</evidence>
<accession>A0ABD5R1J2</accession>
<evidence type="ECO:0000256" key="1">
    <source>
        <dbReference type="SAM" id="MobiDB-lite"/>
    </source>
</evidence>
<feature type="transmembrane region" description="Helical" evidence="2">
    <location>
        <begin position="22"/>
        <end position="46"/>
    </location>
</feature>
<dbReference type="RefSeq" id="WP_256411127.1">
    <property type="nucleotide sequence ID" value="NZ_JANHDM010000003.1"/>
</dbReference>
<dbReference type="EMBL" id="JBHSKY010000007">
    <property type="protein sequence ID" value="MFC5278719.1"/>
    <property type="molecule type" value="Genomic_DNA"/>
</dbReference>
<name>A0ABD5R1J2_9EURY</name>
<keyword evidence="4" id="KW-1185">Reference proteome</keyword>
<protein>
    <recommendedName>
        <fullName evidence="5">Flagellin</fullName>
    </recommendedName>
</protein>
<keyword evidence="2" id="KW-1133">Transmembrane helix</keyword>
<feature type="region of interest" description="Disordered" evidence="1">
    <location>
        <begin position="274"/>
        <end position="298"/>
    </location>
</feature>
<reference evidence="3 4" key="1">
    <citation type="journal article" date="2019" name="Int. J. Syst. Evol. Microbiol.">
        <title>The Global Catalogue of Microorganisms (GCM) 10K type strain sequencing project: providing services to taxonomists for standard genome sequencing and annotation.</title>
        <authorList>
            <consortium name="The Broad Institute Genomics Platform"/>
            <consortium name="The Broad Institute Genome Sequencing Center for Infectious Disease"/>
            <person name="Wu L."/>
            <person name="Ma J."/>
        </authorList>
    </citation>
    <scope>NUCLEOTIDE SEQUENCE [LARGE SCALE GENOMIC DNA]</scope>
    <source>
        <strain evidence="3 4">CGMCC 1.12124</strain>
    </source>
</reference>
<keyword evidence="2" id="KW-0472">Membrane</keyword>
<evidence type="ECO:0008006" key="5">
    <source>
        <dbReference type="Google" id="ProtNLM"/>
    </source>
</evidence>
<gene>
    <name evidence="3" type="ORF">ACFPM1_08130</name>
</gene>
<sequence>MADVSLGPPDGRRLREADRGQLLVVAGLVMAVSLVALVVLLNATIFTENLATRGIEAADGEATEVRATAVGGVGELVDATNRQERASHEVTNVTDGVAALDARMARSYAERGGVVHLETNESRVTRGEYLSTAGNATSLANDTDATAYAFVDGIDRTRGFSLSLSADDLATTTPSDATGEAFHVVFDGPALSESREVYVYRNATDDVVVANGTGGGDPTVRCSIAAASDENATLDLTAERLGETACPGVWPAELFAPSDAYAIRFGNADAADGTATATVRPRPAGSDPGADHDGTSPAVYDATVDLRYRTADLRFETTVRVAPGEPRA</sequence>
<dbReference type="Pfam" id="PF23922">
    <property type="entry name" value="DUF7261"/>
    <property type="match status" value="1"/>
</dbReference>
<dbReference type="Proteomes" id="UP001596118">
    <property type="component" value="Unassembled WGS sequence"/>
</dbReference>
<keyword evidence="2" id="KW-0812">Transmembrane</keyword>
<evidence type="ECO:0000313" key="4">
    <source>
        <dbReference type="Proteomes" id="UP001596118"/>
    </source>
</evidence>
<comment type="caution">
    <text evidence="3">The sequence shown here is derived from an EMBL/GenBank/DDBJ whole genome shotgun (WGS) entry which is preliminary data.</text>
</comment>
<dbReference type="InterPro" id="IPR055685">
    <property type="entry name" value="DUF7261"/>
</dbReference>
<proteinExistence type="predicted"/>
<dbReference type="AlphaFoldDB" id="A0ABD5R1J2"/>
<organism evidence="3 4">
    <name type="scientific">Halorubrum rubrum</name>
    <dbReference type="NCBI Taxonomy" id="1126240"/>
    <lineage>
        <taxon>Archaea</taxon>
        <taxon>Methanobacteriati</taxon>
        <taxon>Methanobacteriota</taxon>
        <taxon>Stenosarchaea group</taxon>
        <taxon>Halobacteria</taxon>
        <taxon>Halobacteriales</taxon>
        <taxon>Haloferacaceae</taxon>
        <taxon>Halorubrum</taxon>
    </lineage>
</organism>